<dbReference type="AlphaFoldDB" id="A0A4Y9Y6W1"/>
<dbReference type="STRING" id="205917.A0A4Y9Y6W1"/>
<protein>
    <recommendedName>
        <fullName evidence="3">Methyltransferase domain-containing protein</fullName>
    </recommendedName>
</protein>
<dbReference type="Proteomes" id="UP000298327">
    <property type="component" value="Unassembled WGS sequence"/>
</dbReference>
<keyword evidence="2" id="KW-1185">Reference proteome</keyword>
<comment type="caution">
    <text evidence="1">The sequence shown here is derived from an EMBL/GenBank/DDBJ whole genome shotgun (WGS) entry which is preliminary data.</text>
</comment>
<name>A0A4Y9Y6W1_9AGAM</name>
<proteinExistence type="predicted"/>
<sequence length="86" mass="9306">MPSSAESDANYVLPDSDQEKARLASQHFMMKKVMGRPSPIPEAVDVDKISDILDIAAGTCVWTLEVANLLEVKPRIHPAGSDSGQK</sequence>
<organism evidence="1 2">
    <name type="scientific">Dentipellis fragilis</name>
    <dbReference type="NCBI Taxonomy" id="205917"/>
    <lineage>
        <taxon>Eukaryota</taxon>
        <taxon>Fungi</taxon>
        <taxon>Dikarya</taxon>
        <taxon>Basidiomycota</taxon>
        <taxon>Agaricomycotina</taxon>
        <taxon>Agaricomycetes</taxon>
        <taxon>Russulales</taxon>
        <taxon>Hericiaceae</taxon>
        <taxon>Dentipellis</taxon>
    </lineage>
</organism>
<evidence type="ECO:0008006" key="3">
    <source>
        <dbReference type="Google" id="ProtNLM"/>
    </source>
</evidence>
<evidence type="ECO:0000313" key="2">
    <source>
        <dbReference type="Proteomes" id="UP000298327"/>
    </source>
</evidence>
<dbReference type="OrthoDB" id="184880at2759"/>
<reference evidence="1 2" key="1">
    <citation type="submission" date="2019-02" db="EMBL/GenBank/DDBJ databases">
        <title>Genome sequencing of the rare red list fungi Dentipellis fragilis.</title>
        <authorList>
            <person name="Buettner E."/>
            <person name="Kellner H."/>
        </authorList>
    </citation>
    <scope>NUCLEOTIDE SEQUENCE [LARGE SCALE GENOMIC DNA]</scope>
    <source>
        <strain evidence="1 2">DSM 105465</strain>
    </source>
</reference>
<dbReference type="EMBL" id="SEOQ01000704">
    <property type="protein sequence ID" value="TFY58085.1"/>
    <property type="molecule type" value="Genomic_DNA"/>
</dbReference>
<gene>
    <name evidence="1" type="ORF">EVG20_g8286</name>
</gene>
<accession>A0A4Y9Y6W1</accession>
<evidence type="ECO:0000313" key="1">
    <source>
        <dbReference type="EMBL" id="TFY58085.1"/>
    </source>
</evidence>